<keyword evidence="3" id="KW-1185">Reference proteome</keyword>
<feature type="compositionally biased region" description="Low complexity" evidence="1">
    <location>
        <begin position="24"/>
        <end position="41"/>
    </location>
</feature>
<reference evidence="3" key="1">
    <citation type="journal article" date="2019" name="Curr. Biol.">
        <title>Genome Sequence of Striga asiatica Provides Insight into the Evolution of Plant Parasitism.</title>
        <authorList>
            <person name="Yoshida S."/>
            <person name="Kim S."/>
            <person name="Wafula E.K."/>
            <person name="Tanskanen J."/>
            <person name="Kim Y.M."/>
            <person name="Honaas L."/>
            <person name="Yang Z."/>
            <person name="Spallek T."/>
            <person name="Conn C.E."/>
            <person name="Ichihashi Y."/>
            <person name="Cheong K."/>
            <person name="Cui S."/>
            <person name="Der J.P."/>
            <person name="Gundlach H."/>
            <person name="Jiao Y."/>
            <person name="Hori C."/>
            <person name="Ishida J.K."/>
            <person name="Kasahara H."/>
            <person name="Kiba T."/>
            <person name="Kim M.S."/>
            <person name="Koo N."/>
            <person name="Laohavisit A."/>
            <person name="Lee Y.H."/>
            <person name="Lumba S."/>
            <person name="McCourt P."/>
            <person name="Mortimer J.C."/>
            <person name="Mutuku J.M."/>
            <person name="Nomura T."/>
            <person name="Sasaki-Sekimoto Y."/>
            <person name="Seto Y."/>
            <person name="Wang Y."/>
            <person name="Wakatake T."/>
            <person name="Sakakibara H."/>
            <person name="Demura T."/>
            <person name="Yamaguchi S."/>
            <person name="Yoneyama K."/>
            <person name="Manabe R.I."/>
            <person name="Nelson D.C."/>
            <person name="Schulman A.H."/>
            <person name="Timko M.P."/>
            <person name="dePamphilis C.W."/>
            <person name="Choi D."/>
            <person name="Shirasu K."/>
        </authorList>
    </citation>
    <scope>NUCLEOTIDE SEQUENCE [LARGE SCALE GENOMIC DNA]</scope>
    <source>
        <strain evidence="3">cv. UVA1</strain>
    </source>
</reference>
<feature type="non-terminal residue" evidence="2">
    <location>
        <position position="325"/>
    </location>
</feature>
<organism evidence="2 3">
    <name type="scientific">Striga asiatica</name>
    <name type="common">Asiatic witchweed</name>
    <name type="synonym">Buchnera asiatica</name>
    <dbReference type="NCBI Taxonomy" id="4170"/>
    <lineage>
        <taxon>Eukaryota</taxon>
        <taxon>Viridiplantae</taxon>
        <taxon>Streptophyta</taxon>
        <taxon>Embryophyta</taxon>
        <taxon>Tracheophyta</taxon>
        <taxon>Spermatophyta</taxon>
        <taxon>Magnoliopsida</taxon>
        <taxon>eudicotyledons</taxon>
        <taxon>Gunneridae</taxon>
        <taxon>Pentapetalae</taxon>
        <taxon>asterids</taxon>
        <taxon>lamiids</taxon>
        <taxon>Lamiales</taxon>
        <taxon>Orobanchaceae</taxon>
        <taxon>Buchnereae</taxon>
        <taxon>Striga</taxon>
    </lineage>
</organism>
<evidence type="ECO:0000313" key="2">
    <source>
        <dbReference type="EMBL" id="GER33254.1"/>
    </source>
</evidence>
<evidence type="ECO:0000256" key="1">
    <source>
        <dbReference type="SAM" id="MobiDB-lite"/>
    </source>
</evidence>
<accession>A0A5A7PKL9</accession>
<dbReference type="Proteomes" id="UP000325081">
    <property type="component" value="Unassembled WGS sequence"/>
</dbReference>
<sequence>MRYVLGMFLGCARSPGRVRRSGARGTRPLGSGSSGRRSRAGANGIGVHVMRGGAGRRWDLRVWLGCVRLRACARGYVRLGSGWVPAMSGGGSDFRQFLAEAVGSGRREITGKYGFLRPISLRRREPDESRGKRKRSTCPFKLKKQQTTVRCSKCHATGHNALRCKVTKKNTDGVGKSCHAPQQQQEVHATANTLPPRENDLMNSVISDEQLMAAIDNYTKMDNYEHEQPQPQVNNQSKRGVENSHILPPTQEDLMDSVISDQELMAAVESQVDSNIYQYVQPHKPVPSPSEQLRMSTNQPPVINPLHTRLNIRAPPPITGGYSRP</sequence>
<comment type="caution">
    <text evidence="2">The sequence shown here is derived from an EMBL/GenBank/DDBJ whole genome shotgun (WGS) entry which is preliminary data.</text>
</comment>
<dbReference type="AlphaFoldDB" id="A0A5A7PKL9"/>
<name>A0A5A7PKL9_STRAF</name>
<evidence type="ECO:0000313" key="3">
    <source>
        <dbReference type="Proteomes" id="UP000325081"/>
    </source>
</evidence>
<proteinExistence type="predicted"/>
<feature type="region of interest" description="Disordered" evidence="1">
    <location>
        <begin position="15"/>
        <end position="41"/>
    </location>
</feature>
<dbReference type="EMBL" id="BKCP01004727">
    <property type="protein sequence ID" value="GER33254.1"/>
    <property type="molecule type" value="Genomic_DNA"/>
</dbReference>
<gene>
    <name evidence="2" type="ORF">STAS_09373</name>
</gene>
<protein>
    <submittedName>
        <fullName evidence="2">TRF-like 6</fullName>
    </submittedName>
</protein>